<evidence type="ECO:0000313" key="3">
    <source>
        <dbReference type="EMBL" id="GGF11468.1"/>
    </source>
</evidence>
<dbReference type="SUPFAM" id="SSF51735">
    <property type="entry name" value="NAD(P)-binding Rossmann-fold domains"/>
    <property type="match status" value="1"/>
</dbReference>
<sequence>MTTERTGSTAGDPTAGIAVVTGAAGGMGSHIARRLHADGHRVVLTDIDVEAAMQIASGLSPDGSTAQAIKLDVAHRENFVVALAECRDIWGTPSILVNNAALTQAADLMTLGEDDFTRVLSTNTNSIFFGCQVFGAAMADAGYGRIVNMASLAGQNGGTATGAHYATSKGAILTATKIFARELASVGVTVNAIAPGPHDLPIVKKTVPADRLEGVIAGIPVGRLGSADFIADVVGLLTAPNAFFVTGACWDVNGGLYVR</sequence>
<name>A0ABQ1U8P7_9NOCA</name>
<evidence type="ECO:0000313" key="4">
    <source>
        <dbReference type="Proteomes" id="UP000632454"/>
    </source>
</evidence>
<dbReference type="PANTHER" id="PTHR43639">
    <property type="entry name" value="OXIDOREDUCTASE, SHORT-CHAIN DEHYDROGENASE/REDUCTASE FAMILY (AFU_ORTHOLOGUE AFUA_5G02870)"/>
    <property type="match status" value="1"/>
</dbReference>
<dbReference type="PRINTS" id="PR00081">
    <property type="entry name" value="GDHRDH"/>
</dbReference>
<dbReference type="PRINTS" id="PR00080">
    <property type="entry name" value="SDRFAMILY"/>
</dbReference>
<reference evidence="4" key="1">
    <citation type="journal article" date="2019" name="Int. J. Syst. Evol. Microbiol.">
        <title>The Global Catalogue of Microorganisms (GCM) 10K type strain sequencing project: providing services to taxonomists for standard genome sequencing and annotation.</title>
        <authorList>
            <consortium name="The Broad Institute Genomics Platform"/>
            <consortium name="The Broad Institute Genome Sequencing Center for Infectious Disease"/>
            <person name="Wu L."/>
            <person name="Ma J."/>
        </authorList>
    </citation>
    <scope>NUCLEOTIDE SEQUENCE [LARGE SCALE GENOMIC DNA]</scope>
    <source>
        <strain evidence="4">CCM 7855</strain>
    </source>
</reference>
<keyword evidence="4" id="KW-1185">Reference proteome</keyword>
<evidence type="ECO:0000256" key="1">
    <source>
        <dbReference type="ARBA" id="ARBA00006484"/>
    </source>
</evidence>
<protein>
    <submittedName>
        <fullName evidence="3">3-oxoacyl-ACP reductase</fullName>
    </submittedName>
</protein>
<dbReference type="PANTHER" id="PTHR43639:SF1">
    <property type="entry name" value="SHORT-CHAIN DEHYDROGENASE_REDUCTASE FAMILY PROTEIN"/>
    <property type="match status" value="1"/>
</dbReference>
<organism evidence="3 4">
    <name type="scientific">Williamsia phyllosphaerae</name>
    <dbReference type="NCBI Taxonomy" id="885042"/>
    <lineage>
        <taxon>Bacteria</taxon>
        <taxon>Bacillati</taxon>
        <taxon>Actinomycetota</taxon>
        <taxon>Actinomycetes</taxon>
        <taxon>Mycobacteriales</taxon>
        <taxon>Nocardiaceae</taxon>
        <taxon>Williamsia</taxon>
    </lineage>
</organism>
<proteinExistence type="inferred from homology"/>
<gene>
    <name evidence="3" type="ORF">GCM10007298_04300</name>
</gene>
<dbReference type="InterPro" id="IPR036291">
    <property type="entry name" value="NAD(P)-bd_dom_sf"/>
</dbReference>
<dbReference type="Pfam" id="PF13561">
    <property type="entry name" value="adh_short_C2"/>
    <property type="match status" value="1"/>
</dbReference>
<accession>A0ABQ1U8P7</accession>
<evidence type="ECO:0000256" key="2">
    <source>
        <dbReference type="ARBA" id="ARBA00023002"/>
    </source>
</evidence>
<dbReference type="Proteomes" id="UP000632454">
    <property type="component" value="Unassembled WGS sequence"/>
</dbReference>
<dbReference type="RefSeq" id="WP_188486486.1">
    <property type="nucleotide sequence ID" value="NZ_BMCS01000001.1"/>
</dbReference>
<dbReference type="EMBL" id="BMCS01000001">
    <property type="protein sequence ID" value="GGF11468.1"/>
    <property type="molecule type" value="Genomic_DNA"/>
</dbReference>
<comment type="similarity">
    <text evidence="1">Belongs to the short-chain dehydrogenases/reductases (SDR) family.</text>
</comment>
<dbReference type="Gene3D" id="3.40.50.720">
    <property type="entry name" value="NAD(P)-binding Rossmann-like Domain"/>
    <property type="match status" value="1"/>
</dbReference>
<dbReference type="InterPro" id="IPR002347">
    <property type="entry name" value="SDR_fam"/>
</dbReference>
<comment type="caution">
    <text evidence="3">The sequence shown here is derived from an EMBL/GenBank/DDBJ whole genome shotgun (WGS) entry which is preliminary data.</text>
</comment>
<keyword evidence="2" id="KW-0560">Oxidoreductase</keyword>